<dbReference type="EMBL" id="BAAAOG010000001">
    <property type="protein sequence ID" value="GAA1944148.1"/>
    <property type="molecule type" value="Genomic_DNA"/>
</dbReference>
<dbReference type="Gene3D" id="3.40.30.10">
    <property type="entry name" value="Glutaredoxin"/>
    <property type="match status" value="1"/>
</dbReference>
<keyword evidence="1" id="KW-0472">Membrane</keyword>
<sequence length="230" mass="23823">MAGQPRKVNWFAIWVSVGVVVALVLVAWLVIALNNQSQGGGGTGETPKASNINSETGAILVGTGASTMDTYIDFMCPICNQFEQAYGDAIQGLVDDSTITLGIHPIAILDHSSQGTKYSTRAANAMYCVAVADAQAAVPFMRAMYASQPQEGSTGLTDAQILQIASTAGVTGIDDCVNSGKYSDYVTTMTQKTPVQPGASGIGTPTIAINGKVIANSTLPQPADLASLFQ</sequence>
<evidence type="ECO:0000313" key="4">
    <source>
        <dbReference type="Proteomes" id="UP001499933"/>
    </source>
</evidence>
<dbReference type="CDD" id="cd02972">
    <property type="entry name" value="DsbA_family"/>
    <property type="match status" value="1"/>
</dbReference>
<reference evidence="3 4" key="1">
    <citation type="journal article" date="2019" name="Int. J. Syst. Evol. Microbiol.">
        <title>The Global Catalogue of Microorganisms (GCM) 10K type strain sequencing project: providing services to taxonomists for standard genome sequencing and annotation.</title>
        <authorList>
            <consortium name="The Broad Institute Genomics Platform"/>
            <consortium name="The Broad Institute Genome Sequencing Center for Infectious Disease"/>
            <person name="Wu L."/>
            <person name="Ma J."/>
        </authorList>
    </citation>
    <scope>NUCLEOTIDE SEQUENCE [LARGE SCALE GENOMIC DNA]</scope>
    <source>
        <strain evidence="3 4">JCM 14901</strain>
    </source>
</reference>
<dbReference type="InterPro" id="IPR036249">
    <property type="entry name" value="Thioredoxin-like_sf"/>
</dbReference>
<gene>
    <name evidence="3" type="ORF">GCM10009776_02360</name>
</gene>
<keyword evidence="1" id="KW-1133">Transmembrane helix</keyword>
<keyword evidence="4" id="KW-1185">Reference proteome</keyword>
<name>A0ABN2Q767_9MICO</name>
<organism evidence="3 4">
    <name type="scientific">Microbacterium deminutum</name>
    <dbReference type="NCBI Taxonomy" id="344164"/>
    <lineage>
        <taxon>Bacteria</taxon>
        <taxon>Bacillati</taxon>
        <taxon>Actinomycetota</taxon>
        <taxon>Actinomycetes</taxon>
        <taxon>Micrococcales</taxon>
        <taxon>Microbacteriaceae</taxon>
        <taxon>Microbacterium</taxon>
    </lineage>
</organism>
<keyword evidence="1" id="KW-0812">Transmembrane</keyword>
<dbReference type="InterPro" id="IPR012336">
    <property type="entry name" value="Thioredoxin-like_fold"/>
</dbReference>
<evidence type="ECO:0000313" key="3">
    <source>
        <dbReference type="EMBL" id="GAA1944148.1"/>
    </source>
</evidence>
<feature type="domain" description="Thioredoxin-like fold" evidence="2">
    <location>
        <begin position="66"/>
        <end position="217"/>
    </location>
</feature>
<dbReference type="Pfam" id="PF13462">
    <property type="entry name" value="Thioredoxin_4"/>
    <property type="match status" value="1"/>
</dbReference>
<comment type="caution">
    <text evidence="3">The sequence shown here is derived from an EMBL/GenBank/DDBJ whole genome shotgun (WGS) entry which is preliminary data.</text>
</comment>
<accession>A0ABN2Q767</accession>
<protein>
    <submittedName>
        <fullName evidence="3">Thioredoxin domain-containing protein</fullName>
    </submittedName>
</protein>
<dbReference type="Proteomes" id="UP001499933">
    <property type="component" value="Unassembled WGS sequence"/>
</dbReference>
<evidence type="ECO:0000259" key="2">
    <source>
        <dbReference type="Pfam" id="PF13462"/>
    </source>
</evidence>
<feature type="transmembrane region" description="Helical" evidence="1">
    <location>
        <begin position="12"/>
        <end position="31"/>
    </location>
</feature>
<dbReference type="SUPFAM" id="SSF52833">
    <property type="entry name" value="Thioredoxin-like"/>
    <property type="match status" value="1"/>
</dbReference>
<proteinExistence type="predicted"/>
<evidence type="ECO:0000256" key="1">
    <source>
        <dbReference type="SAM" id="Phobius"/>
    </source>
</evidence>
<dbReference type="RefSeq" id="WP_344090333.1">
    <property type="nucleotide sequence ID" value="NZ_BAAAOG010000001.1"/>
</dbReference>